<evidence type="ECO:0000256" key="2">
    <source>
        <dbReference type="ARBA" id="ARBA00022737"/>
    </source>
</evidence>
<accession>K0P308</accession>
<organism evidence="3">
    <name type="scientific">Syngnathus typhle</name>
    <name type="common">broad-nosed pipefish</name>
    <dbReference type="NCBI Taxonomy" id="161592"/>
    <lineage>
        <taxon>Eukaryota</taxon>
        <taxon>Metazoa</taxon>
        <taxon>Chordata</taxon>
        <taxon>Craniata</taxon>
        <taxon>Vertebrata</taxon>
        <taxon>Euteleostomi</taxon>
        <taxon>Actinopterygii</taxon>
        <taxon>Neopterygii</taxon>
        <taxon>Teleostei</taxon>
        <taxon>Neoteleostei</taxon>
        <taxon>Acanthomorphata</taxon>
        <taxon>Syngnathiaria</taxon>
        <taxon>Syngnathiformes</taxon>
        <taxon>Syngnathoidei</taxon>
        <taxon>Syngnathidae</taxon>
        <taxon>Syngnathus</taxon>
    </lineage>
</organism>
<dbReference type="Pfam" id="PF00560">
    <property type="entry name" value="LRR_1"/>
    <property type="match status" value="2"/>
</dbReference>
<evidence type="ECO:0000256" key="1">
    <source>
        <dbReference type="ARBA" id="ARBA00022614"/>
    </source>
</evidence>
<sequence length="183" mass="20787">DLSYNHIGIFGYQSFSGLFRLEVLDLTGNSLREFGFPSTLPSLSYLNLYDNKLTFAAVNTITTFAPNVTYLNIQNNKVENLQGVYIFLTHLKKLQHLVFGGNPIKWCTMNIQASENKHSAVKVLDLHSSNLQSIWSRGKCLDLFEGLNHLVELRLSSNNLRSLPNGIFKSLPPFWEWTSHPTL</sequence>
<dbReference type="SMART" id="SM00369">
    <property type="entry name" value="LRR_TYP"/>
    <property type="match status" value="3"/>
</dbReference>
<reference evidence="3" key="2">
    <citation type="submission" date="2012-09" db="EMBL/GenBank/DDBJ databases">
        <authorList>
            <person name="Reusch T."/>
        </authorList>
    </citation>
    <scope>NUCLEOTIDE SEQUENCE</scope>
    <source>
        <tissue evidence="3">Gill</tissue>
    </source>
</reference>
<dbReference type="SUPFAM" id="SSF52058">
    <property type="entry name" value="L domain-like"/>
    <property type="match status" value="1"/>
</dbReference>
<feature type="non-terminal residue" evidence="3">
    <location>
        <position position="1"/>
    </location>
</feature>
<keyword evidence="3" id="KW-0675">Receptor</keyword>
<keyword evidence="2" id="KW-0677">Repeat</keyword>
<evidence type="ECO:0000313" key="3">
    <source>
        <dbReference type="EMBL" id="CCM44487.1"/>
    </source>
</evidence>
<dbReference type="PANTHER" id="PTHR45617">
    <property type="entry name" value="LEUCINE RICH REPEAT FAMILY PROTEIN"/>
    <property type="match status" value="1"/>
</dbReference>
<protein>
    <submittedName>
        <fullName evidence="3">Toll-like receptor5</fullName>
    </submittedName>
</protein>
<reference evidence="3" key="1">
    <citation type="journal article" date="2012" name="Fish Shellfish Immunol.">
        <title>Salinity change impairs pipefish immune defence.</title>
        <authorList>
            <person name="Birrer S.C."/>
            <person name="Reusch T.B."/>
            <person name="Roth O."/>
        </authorList>
    </citation>
    <scope>NUCLEOTIDE SEQUENCE</scope>
    <source>
        <tissue evidence="3">Gill</tissue>
    </source>
</reference>
<dbReference type="InterPro" id="IPR001611">
    <property type="entry name" value="Leu-rich_rpt"/>
</dbReference>
<dbReference type="InterPro" id="IPR032675">
    <property type="entry name" value="LRR_dom_sf"/>
</dbReference>
<dbReference type="Gene3D" id="3.80.10.10">
    <property type="entry name" value="Ribonuclease Inhibitor"/>
    <property type="match status" value="2"/>
</dbReference>
<dbReference type="PROSITE" id="PS51450">
    <property type="entry name" value="LRR"/>
    <property type="match status" value="1"/>
</dbReference>
<dbReference type="AlphaFoldDB" id="K0P308"/>
<keyword evidence="1" id="KW-0433">Leucine-rich repeat</keyword>
<name>K0P308_9TELE</name>
<dbReference type="PANTHER" id="PTHR45617:SF181">
    <property type="entry name" value="LP04042P"/>
    <property type="match status" value="1"/>
</dbReference>
<proteinExistence type="evidence at transcript level"/>
<dbReference type="EMBL" id="HE995541">
    <property type="protein sequence ID" value="CCM44487.1"/>
    <property type="molecule type" value="mRNA"/>
</dbReference>
<dbReference type="InterPro" id="IPR003591">
    <property type="entry name" value="Leu-rich_rpt_typical-subtyp"/>
</dbReference>
<gene>
    <name evidence="3" type="primary">toll5</name>
</gene>